<accession>A0A1D2YV26</accession>
<dbReference type="Pfam" id="PF00156">
    <property type="entry name" value="Pribosyltran"/>
    <property type="match status" value="1"/>
</dbReference>
<feature type="domain" description="Phosphoribosyltransferase" evidence="2">
    <location>
        <begin position="192"/>
        <end position="256"/>
    </location>
</feature>
<comment type="caution">
    <text evidence="3">The sequence shown here is derived from an EMBL/GenBank/DDBJ whole genome shotgun (WGS) entry which is preliminary data.</text>
</comment>
<dbReference type="OrthoDB" id="9779910at2"/>
<gene>
    <name evidence="3" type="ORF">BHF71_08790</name>
</gene>
<keyword evidence="4" id="KW-1185">Reference proteome</keyword>
<name>A0A1D2YV26_9BACI</name>
<dbReference type="InterPro" id="IPR029057">
    <property type="entry name" value="PRTase-like"/>
</dbReference>
<evidence type="ECO:0000259" key="2">
    <source>
        <dbReference type="Pfam" id="PF00156"/>
    </source>
</evidence>
<organism evidence="3 4">
    <name type="scientific">Vulcanibacillus modesticaldus</name>
    <dbReference type="NCBI Taxonomy" id="337097"/>
    <lineage>
        <taxon>Bacteria</taxon>
        <taxon>Bacillati</taxon>
        <taxon>Bacillota</taxon>
        <taxon>Bacilli</taxon>
        <taxon>Bacillales</taxon>
        <taxon>Bacillaceae</taxon>
        <taxon>Vulcanibacillus</taxon>
    </lineage>
</organism>
<reference evidence="3 4" key="1">
    <citation type="submission" date="2016-09" db="EMBL/GenBank/DDBJ databases">
        <title>Draft genome sequence for the type strain of Vulcanibacillus modesticaldus BR, a strictly anaerobic, moderately thermophilic, and nitrate-reducing bacterium from deep sea-hydrothermal vents of the Mid-Atlantic Ridge.</title>
        <authorList>
            <person name="Abin C.A."/>
            <person name="Hollibaugh J.T."/>
        </authorList>
    </citation>
    <scope>NUCLEOTIDE SEQUENCE [LARGE SCALE GENOMIC DNA]</scope>
    <source>
        <strain evidence="3 4">BR</strain>
    </source>
</reference>
<dbReference type="AlphaFoldDB" id="A0A1D2YV26"/>
<evidence type="ECO:0000313" key="3">
    <source>
        <dbReference type="EMBL" id="OEF99505.1"/>
    </source>
</evidence>
<dbReference type="SUPFAM" id="SSF48695">
    <property type="entry name" value="Multiheme cytochromes"/>
    <property type="match status" value="1"/>
</dbReference>
<dbReference type="Proteomes" id="UP000243739">
    <property type="component" value="Unassembled WGS sequence"/>
</dbReference>
<dbReference type="SUPFAM" id="SSF53271">
    <property type="entry name" value="PRTase-like"/>
    <property type="match status" value="1"/>
</dbReference>
<dbReference type="STRING" id="337097.BHF71_08790"/>
<evidence type="ECO:0000313" key="4">
    <source>
        <dbReference type="Proteomes" id="UP000243739"/>
    </source>
</evidence>
<dbReference type="InterPro" id="IPR036280">
    <property type="entry name" value="Multihaem_cyt_sf"/>
</dbReference>
<comment type="similarity">
    <text evidence="1">Belongs to the ComF/GntX family.</text>
</comment>
<dbReference type="CDD" id="cd06223">
    <property type="entry name" value="PRTases_typeI"/>
    <property type="match status" value="1"/>
</dbReference>
<dbReference type="InterPro" id="IPR000836">
    <property type="entry name" value="PRTase_dom"/>
</dbReference>
<sequence length="267" mass="30996">MWDYFQQLFFPIQTCQLCGKPIKGSNKDDYVIRIPYTCMTCVRQIETPMEPFCLSCHKPLDGDFSNRSLAFCGDCQDNGNRELLYNRSAVLYNSFIKEKITLYKYRGKESLSLIFSYLMKLAYDSYYEGIRIDYLAYVPLHSDRLKERGFNQAKQLTENLHKLTGKRIFYGLERVKHTEKLSKRSKIERIQQVEESFRLKGDSISQIKGKNILIIDDIYTTGSTISECARVLRVAGARNVYGLTLARAMDKIDNHNGREYDGIGRSF</sequence>
<dbReference type="PANTHER" id="PTHR47505">
    <property type="entry name" value="DNA UTILIZATION PROTEIN YHGH"/>
    <property type="match status" value="1"/>
</dbReference>
<evidence type="ECO:0000256" key="1">
    <source>
        <dbReference type="ARBA" id="ARBA00008007"/>
    </source>
</evidence>
<protein>
    <recommendedName>
        <fullName evidence="2">Phosphoribosyltransferase domain-containing protein</fullName>
    </recommendedName>
</protein>
<dbReference type="PANTHER" id="PTHR47505:SF1">
    <property type="entry name" value="DNA UTILIZATION PROTEIN YHGH"/>
    <property type="match status" value="1"/>
</dbReference>
<dbReference type="InterPro" id="IPR051910">
    <property type="entry name" value="ComF/GntX_DNA_util-trans"/>
</dbReference>
<proteinExistence type="inferred from homology"/>
<dbReference type="EMBL" id="MIJF01000021">
    <property type="protein sequence ID" value="OEF99505.1"/>
    <property type="molecule type" value="Genomic_DNA"/>
</dbReference>
<dbReference type="Gene3D" id="3.40.50.2020">
    <property type="match status" value="1"/>
</dbReference>